<feature type="coiled-coil region" evidence="1">
    <location>
        <begin position="196"/>
        <end position="258"/>
    </location>
</feature>
<evidence type="ECO:0000313" key="3">
    <source>
        <dbReference type="EMBL" id="KAL0397039.1"/>
    </source>
</evidence>
<keyword evidence="3" id="KW-0645">Protease</keyword>
<evidence type="ECO:0000256" key="1">
    <source>
        <dbReference type="SAM" id="Coils"/>
    </source>
</evidence>
<gene>
    <name evidence="3" type="ORF">Scaly_0152300</name>
</gene>
<keyword evidence="3" id="KW-0482">Metalloprotease</keyword>
<dbReference type="AlphaFoldDB" id="A0AAW2SY68"/>
<comment type="caution">
    <text evidence="3">The sequence shown here is derived from an EMBL/GenBank/DDBJ whole genome shotgun (WGS) entry which is preliminary data.</text>
</comment>
<reference evidence="3" key="1">
    <citation type="submission" date="2020-06" db="EMBL/GenBank/DDBJ databases">
        <authorList>
            <person name="Li T."/>
            <person name="Hu X."/>
            <person name="Zhang T."/>
            <person name="Song X."/>
            <person name="Zhang H."/>
            <person name="Dai N."/>
            <person name="Sheng W."/>
            <person name="Hou X."/>
            <person name="Wei L."/>
        </authorList>
    </citation>
    <scope>NUCLEOTIDE SEQUENCE</scope>
    <source>
        <strain evidence="3">KEN8</strain>
        <tissue evidence="3">Leaf</tissue>
    </source>
</reference>
<sequence length="311" mass="36390">MACNCILNSSFLPSLPLYQHPNFRKPKTLFPISCNLGKSRSGNRREVKEDKEESIFKRAPLNLLKFSVTLTVISVSLPQPCLAAAKVSEKKRSGKRTEALTPEELRKWTQGLPVQPEVVLAVLEDNKVVRVVLPSVESDSKFWEEWDELQINGLCINAYSPPLKKPEIPKPYLWFLSEIPSWMFSLVKPKPQSKKALELKRMREEFRRRKDEELAKMRQDRVMMEKAMNMQKKMAAKQRRMEVKKVKYEESLRRARRNSESMAYMWNRLASDSNVSTALGFVFFYIFYRTVVLNKNRRRIRGQVEDRKGRG</sequence>
<feature type="transmembrane region" description="Helical" evidence="2">
    <location>
        <begin position="275"/>
        <end position="292"/>
    </location>
</feature>
<keyword evidence="2" id="KW-1133">Transmembrane helix</keyword>
<reference evidence="3" key="2">
    <citation type="journal article" date="2024" name="Plant">
        <title>Genomic evolution and insights into agronomic trait innovations of Sesamum species.</title>
        <authorList>
            <person name="Miao H."/>
            <person name="Wang L."/>
            <person name="Qu L."/>
            <person name="Liu H."/>
            <person name="Sun Y."/>
            <person name="Le M."/>
            <person name="Wang Q."/>
            <person name="Wei S."/>
            <person name="Zheng Y."/>
            <person name="Lin W."/>
            <person name="Duan Y."/>
            <person name="Cao H."/>
            <person name="Xiong S."/>
            <person name="Wang X."/>
            <person name="Wei L."/>
            <person name="Li C."/>
            <person name="Ma Q."/>
            <person name="Ju M."/>
            <person name="Zhao R."/>
            <person name="Li G."/>
            <person name="Mu C."/>
            <person name="Tian Q."/>
            <person name="Mei H."/>
            <person name="Zhang T."/>
            <person name="Gao T."/>
            <person name="Zhang H."/>
        </authorList>
    </citation>
    <scope>NUCLEOTIDE SEQUENCE</scope>
    <source>
        <strain evidence="3">KEN8</strain>
    </source>
</reference>
<dbReference type="EMBL" id="JACGWM010000001">
    <property type="protein sequence ID" value="KAL0397039.1"/>
    <property type="molecule type" value="Genomic_DNA"/>
</dbReference>
<keyword evidence="1" id="KW-0175">Coiled coil</keyword>
<accession>A0AAW2SY68</accession>
<proteinExistence type="predicted"/>
<dbReference type="GO" id="GO:0008237">
    <property type="term" value="F:metallopeptidase activity"/>
    <property type="evidence" value="ECO:0007669"/>
    <property type="project" value="UniProtKB-KW"/>
</dbReference>
<protein>
    <submittedName>
        <fullName evidence="3">Inactive ATP-dependent zinc metalloprotease FTSHI 2, chloroplastic</fullName>
    </submittedName>
</protein>
<keyword evidence="3" id="KW-0378">Hydrolase</keyword>
<keyword evidence="2" id="KW-0472">Membrane</keyword>
<evidence type="ECO:0000256" key="2">
    <source>
        <dbReference type="SAM" id="Phobius"/>
    </source>
</evidence>
<keyword evidence="2" id="KW-0812">Transmembrane</keyword>
<organism evidence="3">
    <name type="scientific">Sesamum calycinum</name>
    <dbReference type="NCBI Taxonomy" id="2727403"/>
    <lineage>
        <taxon>Eukaryota</taxon>
        <taxon>Viridiplantae</taxon>
        <taxon>Streptophyta</taxon>
        <taxon>Embryophyta</taxon>
        <taxon>Tracheophyta</taxon>
        <taxon>Spermatophyta</taxon>
        <taxon>Magnoliopsida</taxon>
        <taxon>eudicotyledons</taxon>
        <taxon>Gunneridae</taxon>
        <taxon>Pentapetalae</taxon>
        <taxon>asterids</taxon>
        <taxon>lamiids</taxon>
        <taxon>Lamiales</taxon>
        <taxon>Pedaliaceae</taxon>
        <taxon>Sesamum</taxon>
    </lineage>
</organism>
<name>A0AAW2SY68_9LAMI</name>